<keyword evidence="4" id="KW-1185">Reference proteome</keyword>
<dbReference type="GO" id="GO:0080120">
    <property type="term" value="P:CAAX-box protein maturation"/>
    <property type="evidence" value="ECO:0007669"/>
    <property type="project" value="UniProtKB-ARBA"/>
</dbReference>
<organism evidence="3 4">
    <name type="scientific">Haloferax massiliensis</name>
    <dbReference type="NCBI Taxonomy" id="1476858"/>
    <lineage>
        <taxon>Archaea</taxon>
        <taxon>Methanobacteriati</taxon>
        <taxon>Methanobacteriota</taxon>
        <taxon>Stenosarchaea group</taxon>
        <taxon>Halobacteria</taxon>
        <taxon>Halobacteriales</taxon>
        <taxon>Haloferacaceae</taxon>
        <taxon>Haloferax</taxon>
    </lineage>
</organism>
<dbReference type="GO" id="GO:0004175">
    <property type="term" value="F:endopeptidase activity"/>
    <property type="evidence" value="ECO:0007669"/>
    <property type="project" value="UniProtKB-ARBA"/>
</dbReference>
<gene>
    <name evidence="3" type="ORF">BN996_00292</name>
</gene>
<feature type="domain" description="CAAX prenyl protease 2/Lysostaphin resistance protein A-like" evidence="2">
    <location>
        <begin position="137"/>
        <end position="232"/>
    </location>
</feature>
<evidence type="ECO:0000259" key="2">
    <source>
        <dbReference type="Pfam" id="PF02517"/>
    </source>
</evidence>
<keyword evidence="1" id="KW-0472">Membrane</keyword>
<feature type="transmembrane region" description="Helical" evidence="1">
    <location>
        <begin position="21"/>
        <end position="41"/>
    </location>
</feature>
<reference evidence="4" key="1">
    <citation type="submission" date="2015-03" db="EMBL/GenBank/DDBJ databases">
        <authorList>
            <person name="Urmite Genomes"/>
        </authorList>
    </citation>
    <scope>NUCLEOTIDE SEQUENCE [LARGE SCALE GENOMIC DNA]</scope>
    <source>
        <strain evidence="4">Arc-Hr</strain>
    </source>
</reference>
<dbReference type="PANTHER" id="PTHR36435">
    <property type="entry name" value="SLR1288 PROTEIN"/>
    <property type="match status" value="1"/>
</dbReference>
<dbReference type="PANTHER" id="PTHR36435:SF1">
    <property type="entry name" value="CAAX AMINO TERMINAL PROTEASE FAMILY PROTEIN"/>
    <property type="match status" value="1"/>
</dbReference>
<feature type="transmembrane region" description="Helical" evidence="1">
    <location>
        <begin position="95"/>
        <end position="117"/>
    </location>
</feature>
<name>A0A0D6JMN9_9EURY</name>
<evidence type="ECO:0000256" key="1">
    <source>
        <dbReference type="SAM" id="Phobius"/>
    </source>
</evidence>
<dbReference type="GO" id="GO:0006508">
    <property type="term" value="P:proteolysis"/>
    <property type="evidence" value="ECO:0007669"/>
    <property type="project" value="UniProtKB-KW"/>
</dbReference>
<sequence>MAHDTARSSASPADHLQAYGGIIIVVALSLLVGATLGSVAAGLARGVVPGDTALIGAIQTAGQFVGFGVVGAGYLSMRDDWDLIRFERPTARDALWIAGGFVAVMGVYLGASALMSALGIQSGDSVIAQQGRENPVYFLYLTVITIVLVGPAEELIFRGIAFGELRRLWGPAPAVVLSSLVFASIHLWSFSGEGLYVSLGMVFVLGSVLALVYEKSGNLLVAALVHGLYNAVQFLVSYAQATGMV</sequence>
<keyword evidence="1" id="KW-1133">Transmembrane helix</keyword>
<feature type="transmembrane region" description="Helical" evidence="1">
    <location>
        <begin position="168"/>
        <end position="188"/>
    </location>
</feature>
<keyword evidence="3" id="KW-0645">Protease</keyword>
<dbReference type="InterPro" id="IPR003675">
    <property type="entry name" value="Rce1/LyrA-like_dom"/>
</dbReference>
<feature type="transmembrane region" description="Helical" evidence="1">
    <location>
        <begin position="194"/>
        <end position="212"/>
    </location>
</feature>
<dbReference type="Pfam" id="PF02517">
    <property type="entry name" value="Rce1-like"/>
    <property type="match status" value="1"/>
</dbReference>
<feature type="transmembrane region" description="Helical" evidence="1">
    <location>
        <begin position="137"/>
        <end position="156"/>
    </location>
</feature>
<keyword evidence="3" id="KW-0378">Hydrolase</keyword>
<dbReference type="InterPro" id="IPR052710">
    <property type="entry name" value="CAAX_protease"/>
</dbReference>
<protein>
    <submittedName>
        <fullName evidence="3">CAAX amino terminal protease self-immunity</fullName>
    </submittedName>
</protein>
<dbReference type="EMBL" id="CSTE01000001">
    <property type="protein sequence ID" value="CQR48843.1"/>
    <property type="molecule type" value="Genomic_DNA"/>
</dbReference>
<dbReference type="AlphaFoldDB" id="A0A0D6JMN9"/>
<accession>A0A0D6JMN9</accession>
<proteinExistence type="predicted"/>
<dbReference type="OrthoDB" id="275779at2157"/>
<feature type="transmembrane region" description="Helical" evidence="1">
    <location>
        <begin position="53"/>
        <end position="75"/>
    </location>
</feature>
<evidence type="ECO:0000313" key="3">
    <source>
        <dbReference type="EMBL" id="CQR48843.1"/>
    </source>
</evidence>
<keyword evidence="1" id="KW-0812">Transmembrane</keyword>
<dbReference type="Proteomes" id="UP000198902">
    <property type="component" value="Unassembled WGS sequence"/>
</dbReference>
<feature type="transmembrane region" description="Helical" evidence="1">
    <location>
        <begin position="219"/>
        <end position="239"/>
    </location>
</feature>
<evidence type="ECO:0000313" key="4">
    <source>
        <dbReference type="Proteomes" id="UP000198902"/>
    </source>
</evidence>
<dbReference type="RefSeq" id="WP_089776855.1">
    <property type="nucleotide sequence ID" value="NZ_CABLRR010000001.1"/>
</dbReference>